<keyword evidence="1" id="KW-0378">Hydrolase</keyword>
<dbReference type="InterPro" id="IPR000073">
    <property type="entry name" value="AB_hydrolase_1"/>
</dbReference>
<dbReference type="PANTHER" id="PTHR43798">
    <property type="entry name" value="MONOACYLGLYCEROL LIPASE"/>
    <property type="match status" value="1"/>
</dbReference>
<dbReference type="InterPro" id="IPR026968">
    <property type="entry name" value="PcaD/CatD"/>
</dbReference>
<sequence>MRVAQLTDAALHWREDGPPEGPAVVFANSLGTDLRLWDAVVERMPRHLRLIRYDMRGHGLSSCPPGPYSIDTLAGDALELLDHAGVETCVFVGLSIGGMIGQALAVRAPERISALVLSNTAAKMGEPQMWQDRIATIEADGIAALTDMILERWFAPGFLQTEAHLPWRHMLERTPQAGYVACCQAIAGADLSATSQSLTQPVLGIAGSEDGASPPALVEATLELIADARFTLVEDTGHLPCVEAPDAYAGALTDFLKELGHV</sequence>
<evidence type="ECO:0000256" key="1">
    <source>
        <dbReference type="ARBA" id="ARBA00022801"/>
    </source>
</evidence>
<dbReference type="OrthoDB" id="9793083at2"/>
<accession>A0A2T1AKE3</accession>
<name>A0A2T1AKE3_TRISK</name>
<gene>
    <name evidence="3" type="ORF">CLV89_103375</name>
</gene>
<dbReference type="AlphaFoldDB" id="A0A2T1AKE3"/>
<dbReference type="GO" id="GO:0016020">
    <property type="term" value="C:membrane"/>
    <property type="evidence" value="ECO:0007669"/>
    <property type="project" value="TreeGrafter"/>
</dbReference>
<evidence type="ECO:0000313" key="4">
    <source>
        <dbReference type="Proteomes" id="UP000237718"/>
    </source>
</evidence>
<dbReference type="GO" id="GO:0047570">
    <property type="term" value="F:3-oxoadipate enol-lactonase activity"/>
    <property type="evidence" value="ECO:0007669"/>
    <property type="project" value="InterPro"/>
</dbReference>
<comment type="caution">
    <text evidence="3">The sequence shown here is derived from an EMBL/GenBank/DDBJ whole genome shotgun (WGS) entry which is preliminary data.</text>
</comment>
<evidence type="ECO:0000313" key="3">
    <source>
        <dbReference type="EMBL" id="PRZ49060.1"/>
    </source>
</evidence>
<dbReference type="Proteomes" id="UP000237718">
    <property type="component" value="Unassembled WGS sequence"/>
</dbReference>
<evidence type="ECO:0000259" key="2">
    <source>
        <dbReference type="Pfam" id="PF00561"/>
    </source>
</evidence>
<organism evidence="3 4">
    <name type="scientific">Tritonibacter scottomollicae</name>
    <name type="common">Epibacterium scottomollicae</name>
    <dbReference type="NCBI Taxonomy" id="483013"/>
    <lineage>
        <taxon>Bacteria</taxon>
        <taxon>Pseudomonadati</taxon>
        <taxon>Pseudomonadota</taxon>
        <taxon>Alphaproteobacteria</taxon>
        <taxon>Rhodobacterales</taxon>
        <taxon>Paracoccaceae</taxon>
        <taxon>Tritonibacter</taxon>
    </lineage>
</organism>
<dbReference type="InterPro" id="IPR050266">
    <property type="entry name" value="AB_hydrolase_sf"/>
</dbReference>
<dbReference type="NCBIfam" id="TIGR02427">
    <property type="entry name" value="protocat_pcaD"/>
    <property type="match status" value="1"/>
</dbReference>
<reference evidence="3 4" key="1">
    <citation type="submission" date="2018-03" db="EMBL/GenBank/DDBJ databases">
        <title>Genomic Encyclopedia of Archaeal and Bacterial Type Strains, Phase II (KMG-II): from individual species to whole genera.</title>
        <authorList>
            <person name="Goeker M."/>
        </authorList>
    </citation>
    <scope>NUCLEOTIDE SEQUENCE [LARGE SCALE GENOMIC DNA]</scope>
    <source>
        <strain evidence="3 4">DSM 25328</strain>
    </source>
</reference>
<proteinExistence type="predicted"/>
<dbReference type="PANTHER" id="PTHR43798:SF31">
    <property type="entry name" value="AB HYDROLASE SUPERFAMILY PROTEIN YCLE"/>
    <property type="match status" value="1"/>
</dbReference>
<dbReference type="InterPro" id="IPR029058">
    <property type="entry name" value="AB_hydrolase_fold"/>
</dbReference>
<dbReference type="SUPFAM" id="SSF53474">
    <property type="entry name" value="alpha/beta-Hydrolases"/>
    <property type="match status" value="1"/>
</dbReference>
<dbReference type="Gene3D" id="3.40.50.1820">
    <property type="entry name" value="alpha/beta hydrolase"/>
    <property type="match status" value="1"/>
</dbReference>
<dbReference type="PRINTS" id="PR00111">
    <property type="entry name" value="ABHYDROLASE"/>
</dbReference>
<feature type="domain" description="AB hydrolase-1" evidence="2">
    <location>
        <begin position="22"/>
        <end position="245"/>
    </location>
</feature>
<dbReference type="GO" id="GO:0042952">
    <property type="term" value="P:beta-ketoadipate pathway"/>
    <property type="evidence" value="ECO:0007669"/>
    <property type="project" value="InterPro"/>
</dbReference>
<dbReference type="EMBL" id="PVUF01000003">
    <property type="protein sequence ID" value="PRZ49060.1"/>
    <property type="molecule type" value="Genomic_DNA"/>
</dbReference>
<dbReference type="RefSeq" id="WP_106163062.1">
    <property type="nucleotide sequence ID" value="NZ_PVUF01000003.1"/>
</dbReference>
<dbReference type="Pfam" id="PF00561">
    <property type="entry name" value="Abhydrolase_1"/>
    <property type="match status" value="1"/>
</dbReference>
<protein>
    <submittedName>
        <fullName evidence="3">3-oxoadipate enol-lactonase</fullName>
    </submittedName>
</protein>